<evidence type="ECO:0000313" key="2">
    <source>
        <dbReference type="Proteomes" id="UP000636479"/>
    </source>
</evidence>
<dbReference type="AlphaFoldDB" id="A0A8H6SSC3"/>
<dbReference type="Proteomes" id="UP000636479">
    <property type="component" value="Unassembled WGS sequence"/>
</dbReference>
<organism evidence="1 2">
    <name type="scientific">Mycena indigotica</name>
    <dbReference type="NCBI Taxonomy" id="2126181"/>
    <lineage>
        <taxon>Eukaryota</taxon>
        <taxon>Fungi</taxon>
        <taxon>Dikarya</taxon>
        <taxon>Basidiomycota</taxon>
        <taxon>Agaricomycotina</taxon>
        <taxon>Agaricomycetes</taxon>
        <taxon>Agaricomycetidae</taxon>
        <taxon>Agaricales</taxon>
        <taxon>Marasmiineae</taxon>
        <taxon>Mycenaceae</taxon>
        <taxon>Mycena</taxon>
    </lineage>
</organism>
<sequence>MKLTVGLQRFHHSLVYLPALKDLVPCELVEALSSFLDFCYLVRRQDFDETTLQAVDTALATYHDRREFFRTSGVRPDGFSLPRQHSMCHYVRDIKQFGAPYGVCSSITESRHITAVKKPWRRSSRFEALGQMLLTNQRLDKLAAARADFEERGMLRPQYPTLPDKIISEDDAEEEEAIDSPRVEGSVVLARTRERSYPARPGELGNHIGVPQFTSLLQAYLRPLLRPQLR</sequence>
<reference evidence="1" key="1">
    <citation type="submission" date="2020-05" db="EMBL/GenBank/DDBJ databases">
        <title>Mycena genomes resolve the evolution of fungal bioluminescence.</title>
        <authorList>
            <person name="Tsai I.J."/>
        </authorList>
    </citation>
    <scope>NUCLEOTIDE SEQUENCE</scope>
    <source>
        <strain evidence="1">171206Taipei</strain>
    </source>
</reference>
<dbReference type="RefSeq" id="XP_037220969.1">
    <property type="nucleotide sequence ID" value="XM_037363048.1"/>
</dbReference>
<accession>A0A8H6SSC3</accession>
<proteinExistence type="predicted"/>
<keyword evidence="2" id="KW-1185">Reference proteome</keyword>
<comment type="caution">
    <text evidence="1">The sequence shown here is derived from an EMBL/GenBank/DDBJ whole genome shotgun (WGS) entry which is preliminary data.</text>
</comment>
<name>A0A8H6SSC3_9AGAR</name>
<gene>
    <name evidence="1" type="ORF">MIND_00630900</name>
</gene>
<dbReference type="GeneID" id="59345564"/>
<dbReference type="EMBL" id="JACAZF010000005">
    <property type="protein sequence ID" value="KAF7303997.1"/>
    <property type="molecule type" value="Genomic_DNA"/>
</dbReference>
<dbReference type="OrthoDB" id="3246013at2759"/>
<protein>
    <submittedName>
        <fullName evidence="1">C2H2-type domain-containing protein</fullName>
    </submittedName>
</protein>
<evidence type="ECO:0000313" key="1">
    <source>
        <dbReference type="EMBL" id="KAF7303997.1"/>
    </source>
</evidence>